<proteinExistence type="predicted"/>
<accession>A0A1S0U7V8</accession>
<dbReference type="RefSeq" id="XP_003137850.1">
    <property type="nucleotide sequence ID" value="XM_003137802.1"/>
</dbReference>
<protein>
    <submittedName>
        <fullName evidence="1">Uncharacterized protein</fullName>
    </submittedName>
</protein>
<dbReference type="CTD" id="9939647"/>
<dbReference type="AlphaFoldDB" id="A0A1S0U7V8"/>
<dbReference type="KEGG" id="loa:LOAG_02264"/>
<dbReference type="InParanoid" id="A0A1S0U7V8"/>
<dbReference type="GeneID" id="9939647"/>
<sequence>MRGIGGTSLSERNLRYPGECQVSRPDLMHAPPSVKLLHPILLIHAFLQLTDKLEGVETGWSGAVMQLRDHRIGEQKCHWVVTIVLEKRRVG</sequence>
<dbReference type="EMBL" id="JH712122">
    <property type="protein sequence ID" value="EFO26224.1"/>
    <property type="molecule type" value="Genomic_DNA"/>
</dbReference>
<evidence type="ECO:0000313" key="1">
    <source>
        <dbReference type="EMBL" id="EFO26224.1"/>
    </source>
</evidence>
<organism evidence="1">
    <name type="scientific">Loa loa</name>
    <name type="common">Eye worm</name>
    <name type="synonym">Filaria loa</name>
    <dbReference type="NCBI Taxonomy" id="7209"/>
    <lineage>
        <taxon>Eukaryota</taxon>
        <taxon>Metazoa</taxon>
        <taxon>Ecdysozoa</taxon>
        <taxon>Nematoda</taxon>
        <taxon>Chromadorea</taxon>
        <taxon>Rhabditida</taxon>
        <taxon>Spirurina</taxon>
        <taxon>Spiruromorpha</taxon>
        <taxon>Filarioidea</taxon>
        <taxon>Onchocercidae</taxon>
        <taxon>Loa</taxon>
    </lineage>
</organism>
<name>A0A1S0U7V8_LOALO</name>
<gene>
    <name evidence="1" type="ORF">LOAG_02264</name>
</gene>
<reference evidence="1" key="1">
    <citation type="submission" date="2012-04" db="EMBL/GenBank/DDBJ databases">
        <title>The Genome Sequence of Loa loa.</title>
        <authorList>
            <consortium name="The Broad Institute Genome Sequencing Platform"/>
            <consortium name="Broad Institute Genome Sequencing Center for Infectious Disease"/>
            <person name="Nutman T.B."/>
            <person name="Fink D.L."/>
            <person name="Russ C."/>
            <person name="Young S."/>
            <person name="Zeng Q."/>
            <person name="Gargeya S."/>
            <person name="Alvarado L."/>
            <person name="Berlin A."/>
            <person name="Chapman S.B."/>
            <person name="Chen Z."/>
            <person name="Freedman E."/>
            <person name="Gellesch M."/>
            <person name="Goldberg J."/>
            <person name="Griggs A."/>
            <person name="Gujja S."/>
            <person name="Heilman E.R."/>
            <person name="Heiman D."/>
            <person name="Howarth C."/>
            <person name="Mehta T."/>
            <person name="Neiman D."/>
            <person name="Pearson M."/>
            <person name="Roberts A."/>
            <person name="Saif S."/>
            <person name="Shea T."/>
            <person name="Shenoy N."/>
            <person name="Sisk P."/>
            <person name="Stolte C."/>
            <person name="Sykes S."/>
            <person name="White J."/>
            <person name="Yandava C."/>
            <person name="Haas B."/>
            <person name="Henn M.R."/>
            <person name="Nusbaum C."/>
            <person name="Birren B."/>
        </authorList>
    </citation>
    <scope>NUCLEOTIDE SEQUENCE [LARGE SCALE GENOMIC DNA]</scope>
</reference>